<evidence type="ECO:0000313" key="1">
    <source>
        <dbReference type="EMBL" id="QIM45750.1"/>
    </source>
</evidence>
<proteinExistence type="predicted"/>
<dbReference type="RefSeq" id="WP_166043061.1">
    <property type="nucleotide sequence ID" value="NZ_CP046919.1"/>
</dbReference>
<gene>
    <name evidence="1" type="ORF">GPZ88_01170</name>
</gene>
<dbReference type="EMBL" id="CP046919">
    <property type="protein sequence ID" value="QIM45750.1"/>
    <property type="molecule type" value="Genomic_DNA"/>
</dbReference>
<reference evidence="1 2" key="1">
    <citation type="submission" date="2019-12" db="EMBL/GenBank/DDBJ databases">
        <title>Complete genome sequence of Streptococcus sp. CNU G2 isolated frome Bos taurus coreanae.</title>
        <authorList>
            <person name="Park S.Y."/>
            <person name="Kim J.H."/>
            <person name="Seo S.W."/>
        </authorList>
    </citation>
    <scope>NUCLEOTIDE SEQUENCE [LARGE SCALE GENOMIC DNA]</scope>
    <source>
        <strain evidence="1 2">CNU G2</strain>
    </source>
</reference>
<evidence type="ECO:0000313" key="2">
    <source>
        <dbReference type="Proteomes" id="UP000503166"/>
    </source>
</evidence>
<accession>A0A6G8HY30</accession>
<dbReference type="AlphaFoldDB" id="A0A6G8HY30"/>
<organism evidence="1 2">
    <name type="scientific">Streptococcus ruminicola</name>
    <dbReference type="NCBI Taxonomy" id="2686210"/>
    <lineage>
        <taxon>Bacteria</taxon>
        <taxon>Bacillati</taxon>
        <taxon>Bacillota</taxon>
        <taxon>Bacilli</taxon>
        <taxon>Lactobacillales</taxon>
        <taxon>Streptococcaceae</taxon>
        <taxon>Streptococcus</taxon>
    </lineage>
</organism>
<dbReference type="Proteomes" id="UP000503166">
    <property type="component" value="Chromosome"/>
</dbReference>
<sequence>MANNVKGIYKFLDTKTDETFEGTFNEYAEHLGVALPTVKGYLRTRRVTKERVGEIKIKPKPIIRQYFNSTTKQSFEGTKQEALKFFGLKEWKFLKMQKEGEILSKRVVDENDFEKIKKKSEKSEREKIRRKLYRKECLLKALCC</sequence>
<dbReference type="KEGG" id="srum:GPZ88_01170"/>
<protein>
    <submittedName>
        <fullName evidence="1">Uncharacterized protein</fullName>
    </submittedName>
</protein>
<name>A0A6G8HY30_9STRE</name>